<evidence type="ECO:0000256" key="2">
    <source>
        <dbReference type="ARBA" id="ARBA00023315"/>
    </source>
</evidence>
<dbReference type="InterPro" id="IPR051016">
    <property type="entry name" value="Diverse_Substrate_AcTransf"/>
</dbReference>
<reference evidence="4 5" key="1">
    <citation type="submission" date="2020-08" db="EMBL/GenBank/DDBJ databases">
        <title>Genomic Encyclopedia of Type Strains, Phase IV (KMG-IV): sequencing the most valuable type-strain genomes for metagenomic binning, comparative biology and taxonomic classification.</title>
        <authorList>
            <person name="Goeker M."/>
        </authorList>
    </citation>
    <scope>NUCLEOTIDE SEQUENCE [LARGE SCALE GENOMIC DNA]</scope>
    <source>
        <strain evidence="4 5">DSM 11590</strain>
    </source>
</reference>
<protein>
    <submittedName>
        <fullName evidence="4">GNAT superfamily N-acetyltransferase</fullName>
    </submittedName>
</protein>
<dbReference type="RefSeq" id="WP_184264819.1">
    <property type="nucleotide sequence ID" value="NZ_JACIIX010000013.1"/>
</dbReference>
<evidence type="ECO:0000313" key="4">
    <source>
        <dbReference type="EMBL" id="MBB6211770.1"/>
    </source>
</evidence>
<dbReference type="PROSITE" id="PS51186">
    <property type="entry name" value="GNAT"/>
    <property type="match status" value="1"/>
</dbReference>
<proteinExistence type="predicted"/>
<keyword evidence="5" id="KW-1185">Reference proteome</keyword>
<dbReference type="InterPro" id="IPR000182">
    <property type="entry name" value="GNAT_dom"/>
</dbReference>
<gene>
    <name evidence="4" type="ORF">FHS48_003213</name>
</gene>
<sequence>MIIRPFTPADVPVVWGMMRDLAVFEGYIDRFRVTPQDVLTHGFGPQSRFGVLVAEQEKGLSGMAVHYTIPWTFDLRPVVVLKELFVQPAARGQGVGQALVRGLAEHAASLGASALRWTVLPDNAPAQALYAGLGGRKDPDWDHWVLAL</sequence>
<evidence type="ECO:0000313" key="5">
    <source>
        <dbReference type="Proteomes" id="UP000544872"/>
    </source>
</evidence>
<dbReference type="CDD" id="cd04301">
    <property type="entry name" value="NAT_SF"/>
    <property type="match status" value="1"/>
</dbReference>
<evidence type="ECO:0000256" key="1">
    <source>
        <dbReference type="ARBA" id="ARBA00022679"/>
    </source>
</evidence>
<dbReference type="GO" id="GO:0008080">
    <property type="term" value="F:N-acetyltransferase activity"/>
    <property type="evidence" value="ECO:0007669"/>
    <property type="project" value="TreeGrafter"/>
</dbReference>
<organism evidence="4 5">
    <name type="scientific">Novispirillum itersonii</name>
    <name type="common">Aquaspirillum itersonii</name>
    <dbReference type="NCBI Taxonomy" id="189"/>
    <lineage>
        <taxon>Bacteria</taxon>
        <taxon>Pseudomonadati</taxon>
        <taxon>Pseudomonadota</taxon>
        <taxon>Alphaproteobacteria</taxon>
        <taxon>Rhodospirillales</taxon>
        <taxon>Novispirillaceae</taxon>
        <taxon>Novispirillum</taxon>
    </lineage>
</organism>
<dbReference type="PANTHER" id="PTHR10545:SF29">
    <property type="entry name" value="GH14572P-RELATED"/>
    <property type="match status" value="1"/>
</dbReference>
<dbReference type="InterPro" id="IPR016181">
    <property type="entry name" value="Acyl_CoA_acyltransferase"/>
</dbReference>
<feature type="domain" description="N-acetyltransferase" evidence="3">
    <location>
        <begin position="1"/>
        <end position="148"/>
    </location>
</feature>
<dbReference type="Proteomes" id="UP000544872">
    <property type="component" value="Unassembled WGS sequence"/>
</dbReference>
<comment type="caution">
    <text evidence="4">The sequence shown here is derived from an EMBL/GenBank/DDBJ whole genome shotgun (WGS) entry which is preliminary data.</text>
</comment>
<keyword evidence="1 4" id="KW-0808">Transferase</keyword>
<dbReference type="EMBL" id="JACIIX010000013">
    <property type="protein sequence ID" value="MBB6211770.1"/>
    <property type="molecule type" value="Genomic_DNA"/>
</dbReference>
<name>A0A7X0DN97_NOVIT</name>
<dbReference type="AlphaFoldDB" id="A0A7X0DN97"/>
<dbReference type="SUPFAM" id="SSF55729">
    <property type="entry name" value="Acyl-CoA N-acyltransferases (Nat)"/>
    <property type="match status" value="1"/>
</dbReference>
<evidence type="ECO:0000259" key="3">
    <source>
        <dbReference type="PROSITE" id="PS51186"/>
    </source>
</evidence>
<dbReference type="Pfam" id="PF00583">
    <property type="entry name" value="Acetyltransf_1"/>
    <property type="match status" value="1"/>
</dbReference>
<dbReference type="PANTHER" id="PTHR10545">
    <property type="entry name" value="DIAMINE N-ACETYLTRANSFERASE"/>
    <property type="match status" value="1"/>
</dbReference>
<accession>A0A7X0DN97</accession>
<keyword evidence="2" id="KW-0012">Acyltransferase</keyword>
<dbReference type="Gene3D" id="3.40.630.30">
    <property type="match status" value="1"/>
</dbReference>